<dbReference type="SUPFAM" id="SSF52540">
    <property type="entry name" value="P-loop containing nucleoside triphosphate hydrolases"/>
    <property type="match status" value="1"/>
</dbReference>
<keyword evidence="5 9" id="KW-0547">Nucleotide-binding</keyword>
<dbReference type="Proteomes" id="UP001164706">
    <property type="component" value="Chromosome"/>
</dbReference>
<dbReference type="KEGG" id="mdb:OVN18_08145"/>
<name>A0A9E8S7V4_9MICO</name>
<dbReference type="AlphaFoldDB" id="A0A9E8S7V4"/>
<evidence type="ECO:0000256" key="2">
    <source>
        <dbReference type="ARBA" id="ARBA00008420"/>
    </source>
</evidence>
<dbReference type="GO" id="GO:0005975">
    <property type="term" value="P:carbohydrate metabolic process"/>
    <property type="evidence" value="ECO:0007669"/>
    <property type="project" value="InterPro"/>
</dbReference>
<evidence type="ECO:0000256" key="5">
    <source>
        <dbReference type="ARBA" id="ARBA00022741"/>
    </source>
</evidence>
<keyword evidence="7 9" id="KW-0067">ATP-binding</keyword>
<keyword evidence="6 9" id="KW-0418">Kinase</keyword>
<dbReference type="InterPro" id="IPR006001">
    <property type="entry name" value="Therm_gnt_kin"/>
</dbReference>
<comment type="pathway">
    <text evidence="1">Carbohydrate acid metabolism.</text>
</comment>
<dbReference type="PANTHER" id="PTHR43442:SF3">
    <property type="entry name" value="GLUCONOKINASE-RELATED"/>
    <property type="match status" value="1"/>
</dbReference>
<evidence type="ECO:0000256" key="9">
    <source>
        <dbReference type="RuleBase" id="RU363066"/>
    </source>
</evidence>
<evidence type="ECO:0000256" key="8">
    <source>
        <dbReference type="ARBA" id="ARBA00048090"/>
    </source>
</evidence>
<keyword evidence="11" id="KW-1185">Reference proteome</keyword>
<protein>
    <recommendedName>
        <fullName evidence="3 9">Gluconokinase</fullName>
        <ecNumber evidence="3 9">2.7.1.12</ecNumber>
    </recommendedName>
</protein>
<dbReference type="EC" id="2.7.1.12" evidence="3 9"/>
<sequence length="178" mass="18470">MPGSRPSLVLMGVSAAGKTVVGRQAAAAAGIPFLDADDLHPRANVEKMARGIPLDDADRAPWLDAVGGELRAAAPCIMACSALTRRYRARLRELAPGTLFALLDVPRAVLEQRLATRRGHFMPASLLDSQLTALEPAGQGERIVRLDGVQSIASLAAQVAALVAEAPDAPDAPGVPVG</sequence>
<dbReference type="PANTHER" id="PTHR43442">
    <property type="entry name" value="GLUCONOKINASE-RELATED"/>
    <property type="match status" value="1"/>
</dbReference>
<evidence type="ECO:0000256" key="1">
    <source>
        <dbReference type="ARBA" id="ARBA00004761"/>
    </source>
</evidence>
<dbReference type="CDD" id="cd02021">
    <property type="entry name" value="GntK"/>
    <property type="match status" value="1"/>
</dbReference>
<dbReference type="GO" id="GO:0046316">
    <property type="term" value="F:gluconokinase activity"/>
    <property type="evidence" value="ECO:0007669"/>
    <property type="project" value="UniProtKB-EC"/>
</dbReference>
<dbReference type="NCBIfam" id="TIGR01313">
    <property type="entry name" value="therm_gnt_kin"/>
    <property type="match status" value="1"/>
</dbReference>
<dbReference type="EMBL" id="CP113089">
    <property type="protein sequence ID" value="WAB80543.1"/>
    <property type="molecule type" value="Genomic_DNA"/>
</dbReference>
<evidence type="ECO:0000256" key="3">
    <source>
        <dbReference type="ARBA" id="ARBA00012054"/>
    </source>
</evidence>
<reference evidence="10" key="1">
    <citation type="submission" date="2022-11" db="EMBL/GenBank/DDBJ databases">
        <title>Description of Microcella daejonensis nov. sp, isolated from riverside soil.</title>
        <authorList>
            <person name="Molina K.M."/>
            <person name="Kim S.B."/>
        </authorList>
    </citation>
    <scope>NUCLEOTIDE SEQUENCE</scope>
    <source>
        <strain evidence="10">MMS21-STM12</strain>
    </source>
</reference>
<comment type="similarity">
    <text evidence="2 9">Belongs to the gluconokinase GntK/GntV family.</text>
</comment>
<dbReference type="Pfam" id="PF13671">
    <property type="entry name" value="AAA_33"/>
    <property type="match status" value="1"/>
</dbReference>
<evidence type="ECO:0000313" key="11">
    <source>
        <dbReference type="Proteomes" id="UP001164706"/>
    </source>
</evidence>
<gene>
    <name evidence="10" type="ORF">OVN18_08145</name>
</gene>
<accession>A0A9E8S7V4</accession>
<organism evidence="10 11">
    <name type="scientific">Microcella daejeonensis</name>
    <dbReference type="NCBI Taxonomy" id="2994971"/>
    <lineage>
        <taxon>Bacteria</taxon>
        <taxon>Bacillati</taxon>
        <taxon>Actinomycetota</taxon>
        <taxon>Actinomycetes</taxon>
        <taxon>Micrococcales</taxon>
        <taxon>Microbacteriaceae</taxon>
        <taxon>Microcella</taxon>
    </lineage>
</organism>
<dbReference type="RefSeq" id="WP_267780216.1">
    <property type="nucleotide sequence ID" value="NZ_CP113089.1"/>
</dbReference>
<dbReference type="Gene3D" id="3.40.50.300">
    <property type="entry name" value="P-loop containing nucleotide triphosphate hydrolases"/>
    <property type="match status" value="1"/>
</dbReference>
<evidence type="ECO:0000313" key="10">
    <source>
        <dbReference type="EMBL" id="WAB80543.1"/>
    </source>
</evidence>
<evidence type="ECO:0000256" key="7">
    <source>
        <dbReference type="ARBA" id="ARBA00022840"/>
    </source>
</evidence>
<comment type="catalytic activity">
    <reaction evidence="8 9">
        <text>D-gluconate + ATP = 6-phospho-D-gluconate + ADP + H(+)</text>
        <dbReference type="Rhea" id="RHEA:19433"/>
        <dbReference type="ChEBI" id="CHEBI:15378"/>
        <dbReference type="ChEBI" id="CHEBI:18391"/>
        <dbReference type="ChEBI" id="CHEBI:30616"/>
        <dbReference type="ChEBI" id="CHEBI:58759"/>
        <dbReference type="ChEBI" id="CHEBI:456216"/>
        <dbReference type="EC" id="2.7.1.12"/>
    </reaction>
</comment>
<keyword evidence="4 9" id="KW-0808">Transferase</keyword>
<proteinExistence type="inferred from homology"/>
<dbReference type="GO" id="GO:0005737">
    <property type="term" value="C:cytoplasm"/>
    <property type="evidence" value="ECO:0007669"/>
    <property type="project" value="TreeGrafter"/>
</dbReference>
<dbReference type="GO" id="GO:0005524">
    <property type="term" value="F:ATP binding"/>
    <property type="evidence" value="ECO:0007669"/>
    <property type="project" value="UniProtKB-KW"/>
</dbReference>
<evidence type="ECO:0000256" key="6">
    <source>
        <dbReference type="ARBA" id="ARBA00022777"/>
    </source>
</evidence>
<evidence type="ECO:0000256" key="4">
    <source>
        <dbReference type="ARBA" id="ARBA00022679"/>
    </source>
</evidence>
<dbReference type="InterPro" id="IPR027417">
    <property type="entry name" value="P-loop_NTPase"/>
</dbReference>